<feature type="compositionally biased region" description="Basic residues" evidence="1">
    <location>
        <begin position="533"/>
        <end position="587"/>
    </location>
</feature>
<feature type="compositionally biased region" description="Polar residues" evidence="1">
    <location>
        <begin position="603"/>
        <end position="614"/>
    </location>
</feature>
<feature type="region of interest" description="Disordered" evidence="1">
    <location>
        <begin position="526"/>
        <end position="614"/>
    </location>
</feature>
<reference evidence="2" key="1">
    <citation type="submission" date="2021-02" db="EMBL/GenBank/DDBJ databases">
        <authorList>
            <person name="Nowell W R."/>
        </authorList>
    </citation>
    <scope>NUCLEOTIDE SEQUENCE</scope>
</reference>
<sequence>MSTALGQRKPEKLEKGKEKGKAGGKGTKTVSPILDGPIESDTSRPLDSEEIQALAIRYDELEKLHQDKNGKKLTEQQKSFIVKKTKTGPQKQPIQVAKIAPQQPVQEQLISSGIRFDSSGNVLSYSILGTINDYVTELPDIEAAELCTTGNDKKTAEDIPEIGTYDKKTKQRTGSPDGGTRALKNWKFRMDERRQVMKNMSKGLKRSPATLLMNQTDRWRERKELLELMDATLPLLQNGKNWRLNSEFWTQQQLIGNDDTGIHTTLTRTETGCPPSFETIGKPSLGLLETGIDLTNQNPEISNKRQWFNSEYLEKRLNQLNPYMEEIVPYKADLSSLQIIGYNSTRRKSQQKNNIEVHLCEKINEKDKEYEIEPTDNIQTNDNDDDDKENENIGDTFNDIPDIVDATIMGPALKIDTFIFQQMPYINENEELDFIYEIRVQFDSQVNQSVTRMVEIKNVGTTVFYYEWQQKPYTKPFDIVNSKIQRFYFDNRTKPVFQRYENPFYSNGPFTYLEIRGCHILNLSSSQSLSRSPIHHPQKKKKISHRSRSRSRSSSRKRHRHQKDKRHHSSHTSNNHRKKDKKRRSRSSSRDDNHYSNNNNKHFLTNNDTNNNIHQRSHHYSFKQINGVSSSSHKNFNLK</sequence>
<dbReference type="PANTHER" id="PTHR48421">
    <property type="entry name" value="MYCBP-ASSOCIATED PROTEIN"/>
    <property type="match status" value="1"/>
</dbReference>
<feature type="region of interest" description="Disordered" evidence="1">
    <location>
        <begin position="368"/>
        <end position="396"/>
    </location>
</feature>
<feature type="region of interest" description="Disordered" evidence="1">
    <location>
        <begin position="1"/>
        <end position="47"/>
    </location>
</feature>
<organism evidence="2 3">
    <name type="scientific">Rotaria sordida</name>
    <dbReference type="NCBI Taxonomy" id="392033"/>
    <lineage>
        <taxon>Eukaryota</taxon>
        <taxon>Metazoa</taxon>
        <taxon>Spiralia</taxon>
        <taxon>Gnathifera</taxon>
        <taxon>Rotifera</taxon>
        <taxon>Eurotatoria</taxon>
        <taxon>Bdelloidea</taxon>
        <taxon>Philodinida</taxon>
        <taxon>Philodinidae</taxon>
        <taxon>Rotaria</taxon>
    </lineage>
</organism>
<dbReference type="InterPro" id="IPR032707">
    <property type="entry name" value="MYCBPAP"/>
</dbReference>
<comment type="caution">
    <text evidence="2">The sequence shown here is derived from an EMBL/GenBank/DDBJ whole genome shotgun (WGS) entry which is preliminary data.</text>
</comment>
<evidence type="ECO:0000313" key="2">
    <source>
        <dbReference type="EMBL" id="CAF1229384.1"/>
    </source>
</evidence>
<dbReference type="EMBL" id="CAJNOT010001640">
    <property type="protein sequence ID" value="CAF1229384.1"/>
    <property type="molecule type" value="Genomic_DNA"/>
</dbReference>
<dbReference type="Pfam" id="PF14646">
    <property type="entry name" value="MYCBPAP"/>
    <property type="match status" value="1"/>
</dbReference>
<accession>A0A814YGW3</accession>
<name>A0A814YGW3_9BILA</name>
<dbReference type="AlphaFoldDB" id="A0A814YGW3"/>
<dbReference type="PANTHER" id="PTHR48421:SF1">
    <property type="entry name" value="MYCBP-ASSOCIATED PROTEIN"/>
    <property type="match status" value="1"/>
</dbReference>
<feature type="compositionally biased region" description="Basic and acidic residues" evidence="1">
    <location>
        <begin position="8"/>
        <end position="21"/>
    </location>
</feature>
<gene>
    <name evidence="2" type="ORF">ZHD862_LOCUS24289</name>
</gene>
<dbReference type="Proteomes" id="UP000663864">
    <property type="component" value="Unassembled WGS sequence"/>
</dbReference>
<evidence type="ECO:0000256" key="1">
    <source>
        <dbReference type="SAM" id="MobiDB-lite"/>
    </source>
</evidence>
<proteinExistence type="predicted"/>
<protein>
    <submittedName>
        <fullName evidence="2">Uncharacterized protein</fullName>
    </submittedName>
</protein>
<evidence type="ECO:0000313" key="3">
    <source>
        <dbReference type="Proteomes" id="UP000663864"/>
    </source>
</evidence>